<reference evidence="3 4" key="1">
    <citation type="submission" date="2016-09" db="EMBL/GenBank/DDBJ databases">
        <authorList>
            <person name="Capua I."/>
            <person name="De Benedictis P."/>
            <person name="Joannis T."/>
            <person name="Lombin L.H."/>
            <person name="Cattoli G."/>
        </authorList>
    </citation>
    <scope>NUCLEOTIDE SEQUENCE [LARGE SCALE GENOMIC DNA]</scope>
    <source>
        <strain evidence="3 4">LMG 25899</strain>
    </source>
</reference>
<keyword evidence="1" id="KW-0732">Signal</keyword>
<dbReference type="Pfam" id="PF13731">
    <property type="entry name" value="WxL"/>
    <property type="match status" value="1"/>
</dbReference>
<dbReference type="Proteomes" id="UP000095256">
    <property type="component" value="Unassembled WGS sequence"/>
</dbReference>
<sequence length="267" mass="30279">MNCKKKKFISCLAVMFFVGIEADAAENKPKSTGTVHVENSEKTVILDPENPEEKLIPEKIHSTEGNLRIDFASDWAFGKVTLEPEKKDSIYYLRSQRFVNSDEVRGSYIQITDQREQASSWSLQVKQSGQFKNNVIQEKEEQELNGAIFSLDKIWVNSLGDRELPTVARDTIAFQNFNQAYNIANLEKEKGQNGTWLIIFGASPKNKANQENTLKPELDEQGNPIIDDKDGKPVYTNEAISIRIPENTKIHPVTYETTLTWILGDLP</sequence>
<proteinExistence type="predicted"/>
<organism evidence="3 4">
    <name type="scientific">Enterococcus rivorum</name>
    <dbReference type="NCBI Taxonomy" id="762845"/>
    <lineage>
        <taxon>Bacteria</taxon>
        <taxon>Bacillati</taxon>
        <taxon>Bacillota</taxon>
        <taxon>Bacilli</taxon>
        <taxon>Lactobacillales</taxon>
        <taxon>Enterococcaceae</taxon>
        <taxon>Enterococcus</taxon>
    </lineage>
</organism>
<comment type="caution">
    <text evidence="3">The sequence shown here is derived from an EMBL/GenBank/DDBJ whole genome shotgun (WGS) entry which is preliminary data.</text>
</comment>
<accession>A0A1E5KXI5</accession>
<feature type="signal peptide" evidence="1">
    <location>
        <begin position="1"/>
        <end position="24"/>
    </location>
</feature>
<protein>
    <recommendedName>
        <fullName evidence="2">WxL domain-containing protein</fullName>
    </recommendedName>
</protein>
<evidence type="ECO:0000313" key="4">
    <source>
        <dbReference type="Proteomes" id="UP000095256"/>
    </source>
</evidence>
<dbReference type="AlphaFoldDB" id="A0A1E5KXI5"/>
<feature type="domain" description="WxL" evidence="2">
    <location>
        <begin position="27"/>
        <end position="267"/>
    </location>
</feature>
<keyword evidence="4" id="KW-1185">Reference proteome</keyword>
<evidence type="ECO:0000256" key="1">
    <source>
        <dbReference type="SAM" id="SignalP"/>
    </source>
</evidence>
<dbReference type="InterPro" id="IPR027994">
    <property type="entry name" value="WxL_dom"/>
</dbReference>
<gene>
    <name evidence="3" type="ORF">BCR26_13060</name>
</gene>
<evidence type="ECO:0000259" key="2">
    <source>
        <dbReference type="Pfam" id="PF13731"/>
    </source>
</evidence>
<name>A0A1E5KXI5_9ENTE</name>
<feature type="chain" id="PRO_5009180570" description="WxL domain-containing protein" evidence="1">
    <location>
        <begin position="25"/>
        <end position="267"/>
    </location>
</feature>
<dbReference type="STRING" id="762845.BCR26_13060"/>
<evidence type="ECO:0000313" key="3">
    <source>
        <dbReference type="EMBL" id="OEH82582.1"/>
    </source>
</evidence>
<dbReference type="EMBL" id="MIEK01000020">
    <property type="protein sequence ID" value="OEH82582.1"/>
    <property type="molecule type" value="Genomic_DNA"/>
</dbReference>